<evidence type="ECO:0000256" key="5">
    <source>
        <dbReference type="ARBA" id="ARBA00023136"/>
    </source>
</evidence>
<evidence type="ECO:0000313" key="9">
    <source>
        <dbReference type="Proteomes" id="UP001242480"/>
    </source>
</evidence>
<dbReference type="Pfam" id="PF00892">
    <property type="entry name" value="EamA"/>
    <property type="match status" value="2"/>
</dbReference>
<sequence length="331" mass="35354">MSSIDLQDDPWGRRWCHAPRRDARSSGWSRTFAGQAGRPIRDGIACMLVAALLFASGAATARFASGAMNTSALVFWTNLFCFLIMGAWCALRPPQGGIATKRLGLHVLRSVFTYGALLTYFYAIATIPFANAVVLQSLGPVFVPVLALVVLRRLSDRSVWIGVVISFAGVALVIPPGRLGMSIGDLAALLAAVGGAAAALVIWSLSTTEPAQRQMFYFSLFAVVLAAVPLPWTWQTPRAIELVQIGVTAAFIIAGQYFYAKAFILAPGDKVNTWSYMSIVFAAIIGRAVWAEPILVTTCVGAALIVLGARLASRTRPERAPACRSGTGTDM</sequence>
<comment type="similarity">
    <text evidence="2">Belongs to the drug/metabolite transporter (DMT) superfamily. 10 TMS drug/metabolite exporter (DME) (TC 2.A.7.3) family.</text>
</comment>
<keyword evidence="9" id="KW-1185">Reference proteome</keyword>
<evidence type="ECO:0000313" key="8">
    <source>
        <dbReference type="EMBL" id="MDQ0474707.1"/>
    </source>
</evidence>
<evidence type="ECO:0000256" key="1">
    <source>
        <dbReference type="ARBA" id="ARBA00004141"/>
    </source>
</evidence>
<feature type="transmembrane region" description="Helical" evidence="6">
    <location>
        <begin position="240"/>
        <end position="259"/>
    </location>
</feature>
<dbReference type="Proteomes" id="UP001242480">
    <property type="component" value="Unassembled WGS sequence"/>
</dbReference>
<feature type="transmembrane region" description="Helical" evidence="6">
    <location>
        <begin position="215"/>
        <end position="234"/>
    </location>
</feature>
<dbReference type="RefSeq" id="WP_307284781.1">
    <property type="nucleotide sequence ID" value="NZ_JAUSVX010000025.1"/>
</dbReference>
<organism evidence="8 9">
    <name type="scientific">Labrys wisconsinensis</name>
    <dbReference type="NCBI Taxonomy" id="425677"/>
    <lineage>
        <taxon>Bacteria</taxon>
        <taxon>Pseudomonadati</taxon>
        <taxon>Pseudomonadota</taxon>
        <taxon>Alphaproteobacteria</taxon>
        <taxon>Hyphomicrobiales</taxon>
        <taxon>Xanthobacteraceae</taxon>
        <taxon>Labrys</taxon>
    </lineage>
</organism>
<reference evidence="8 9" key="1">
    <citation type="submission" date="2023-07" db="EMBL/GenBank/DDBJ databases">
        <title>Genomic Encyclopedia of Type Strains, Phase IV (KMG-IV): sequencing the most valuable type-strain genomes for metagenomic binning, comparative biology and taxonomic classification.</title>
        <authorList>
            <person name="Goeker M."/>
        </authorList>
    </citation>
    <scope>NUCLEOTIDE SEQUENCE [LARGE SCALE GENOMIC DNA]</scope>
    <source>
        <strain evidence="8 9">DSM 19619</strain>
    </source>
</reference>
<feature type="domain" description="EamA" evidence="7">
    <location>
        <begin position="43"/>
        <end position="173"/>
    </location>
</feature>
<feature type="domain" description="EamA" evidence="7">
    <location>
        <begin position="183"/>
        <end position="313"/>
    </location>
</feature>
<dbReference type="InterPro" id="IPR000620">
    <property type="entry name" value="EamA_dom"/>
</dbReference>
<feature type="transmembrane region" description="Helical" evidence="6">
    <location>
        <begin position="271"/>
        <end position="288"/>
    </location>
</feature>
<evidence type="ECO:0000256" key="4">
    <source>
        <dbReference type="ARBA" id="ARBA00022989"/>
    </source>
</evidence>
<keyword evidence="4 6" id="KW-1133">Transmembrane helix</keyword>
<dbReference type="InterPro" id="IPR037185">
    <property type="entry name" value="EmrE-like"/>
</dbReference>
<comment type="subcellular location">
    <subcellularLocation>
        <location evidence="1">Membrane</location>
        <topology evidence="1">Multi-pass membrane protein</topology>
    </subcellularLocation>
</comment>
<dbReference type="PANTHER" id="PTHR22911:SF6">
    <property type="entry name" value="SOLUTE CARRIER FAMILY 35 MEMBER G1"/>
    <property type="match status" value="1"/>
</dbReference>
<protein>
    <submittedName>
        <fullName evidence="8">Drug/metabolite transporter (DMT)-like permease</fullName>
    </submittedName>
</protein>
<name>A0ABU0JNI8_9HYPH</name>
<proteinExistence type="inferred from homology"/>
<comment type="caution">
    <text evidence="8">The sequence shown here is derived from an EMBL/GenBank/DDBJ whole genome shotgun (WGS) entry which is preliminary data.</text>
</comment>
<keyword evidence="3 6" id="KW-0812">Transmembrane</keyword>
<evidence type="ECO:0000256" key="6">
    <source>
        <dbReference type="SAM" id="Phobius"/>
    </source>
</evidence>
<feature type="transmembrane region" description="Helical" evidence="6">
    <location>
        <begin position="294"/>
        <end position="312"/>
    </location>
</feature>
<evidence type="ECO:0000256" key="3">
    <source>
        <dbReference type="ARBA" id="ARBA00022692"/>
    </source>
</evidence>
<feature type="transmembrane region" description="Helical" evidence="6">
    <location>
        <begin position="158"/>
        <end position="174"/>
    </location>
</feature>
<accession>A0ABU0JNI8</accession>
<feature type="transmembrane region" description="Helical" evidence="6">
    <location>
        <begin position="103"/>
        <end position="123"/>
    </location>
</feature>
<dbReference type="EMBL" id="JAUSVX010000025">
    <property type="protein sequence ID" value="MDQ0474707.1"/>
    <property type="molecule type" value="Genomic_DNA"/>
</dbReference>
<feature type="transmembrane region" description="Helical" evidence="6">
    <location>
        <begin position="129"/>
        <end position="151"/>
    </location>
</feature>
<feature type="transmembrane region" description="Helical" evidence="6">
    <location>
        <begin position="186"/>
        <end position="203"/>
    </location>
</feature>
<evidence type="ECO:0000259" key="7">
    <source>
        <dbReference type="Pfam" id="PF00892"/>
    </source>
</evidence>
<dbReference type="PANTHER" id="PTHR22911">
    <property type="entry name" value="ACYL-MALONYL CONDENSING ENZYME-RELATED"/>
    <property type="match status" value="1"/>
</dbReference>
<feature type="transmembrane region" description="Helical" evidence="6">
    <location>
        <begin position="44"/>
        <end position="64"/>
    </location>
</feature>
<keyword evidence="5 6" id="KW-0472">Membrane</keyword>
<feature type="transmembrane region" description="Helical" evidence="6">
    <location>
        <begin position="70"/>
        <end position="91"/>
    </location>
</feature>
<gene>
    <name evidence="8" type="ORF">QO011_007748</name>
</gene>
<dbReference type="SUPFAM" id="SSF103481">
    <property type="entry name" value="Multidrug resistance efflux transporter EmrE"/>
    <property type="match status" value="2"/>
</dbReference>
<evidence type="ECO:0000256" key="2">
    <source>
        <dbReference type="ARBA" id="ARBA00009853"/>
    </source>
</evidence>